<organism evidence="5 6">
    <name type="scientific">Branchiibius cervicis</name>
    <dbReference type="NCBI Taxonomy" id="908252"/>
    <lineage>
        <taxon>Bacteria</taxon>
        <taxon>Bacillati</taxon>
        <taxon>Actinomycetota</taxon>
        <taxon>Actinomycetes</taxon>
        <taxon>Micrococcales</taxon>
        <taxon>Dermacoccaceae</taxon>
        <taxon>Branchiibius</taxon>
    </lineage>
</organism>
<keyword evidence="3" id="KW-0804">Transcription</keyword>
<dbReference type="Pfam" id="PF07702">
    <property type="entry name" value="UTRA"/>
    <property type="match status" value="1"/>
</dbReference>
<keyword evidence="6" id="KW-1185">Reference proteome</keyword>
<dbReference type="SMART" id="SM00866">
    <property type="entry name" value="UTRA"/>
    <property type="match status" value="1"/>
</dbReference>
<dbReference type="Gene3D" id="1.10.10.10">
    <property type="entry name" value="Winged helix-like DNA-binding domain superfamily/Winged helix DNA-binding domain"/>
    <property type="match status" value="1"/>
</dbReference>
<dbReference type="InterPro" id="IPR011663">
    <property type="entry name" value="UTRA"/>
</dbReference>
<evidence type="ECO:0000256" key="3">
    <source>
        <dbReference type="ARBA" id="ARBA00023163"/>
    </source>
</evidence>
<dbReference type="SMART" id="SM00345">
    <property type="entry name" value="HTH_GNTR"/>
    <property type="match status" value="1"/>
</dbReference>
<dbReference type="InterPro" id="IPR028978">
    <property type="entry name" value="Chorismate_lyase_/UTRA_dom_sf"/>
</dbReference>
<proteinExistence type="predicted"/>
<dbReference type="PANTHER" id="PTHR44846">
    <property type="entry name" value="MANNOSYL-D-GLYCERATE TRANSPORT/METABOLISM SYSTEM REPRESSOR MNGR-RELATED"/>
    <property type="match status" value="1"/>
</dbReference>
<dbReference type="CDD" id="cd07377">
    <property type="entry name" value="WHTH_GntR"/>
    <property type="match status" value="1"/>
</dbReference>
<accession>A0ABW2ATU8</accession>
<dbReference type="PRINTS" id="PR00035">
    <property type="entry name" value="HTHGNTR"/>
</dbReference>
<evidence type="ECO:0000256" key="2">
    <source>
        <dbReference type="ARBA" id="ARBA00023125"/>
    </source>
</evidence>
<dbReference type="InterPro" id="IPR036388">
    <property type="entry name" value="WH-like_DNA-bd_sf"/>
</dbReference>
<dbReference type="InterPro" id="IPR000524">
    <property type="entry name" value="Tscrpt_reg_HTH_GntR"/>
</dbReference>
<dbReference type="Proteomes" id="UP001596356">
    <property type="component" value="Unassembled WGS sequence"/>
</dbReference>
<dbReference type="Gene3D" id="3.40.1410.10">
    <property type="entry name" value="Chorismate lyase-like"/>
    <property type="match status" value="1"/>
</dbReference>
<dbReference type="InterPro" id="IPR050679">
    <property type="entry name" value="Bact_HTH_transcr_reg"/>
</dbReference>
<sequence>MNISAASASSTPSPIPAVLDRDGATPIYIQLAEVLRARIESGEWQPGQRIPSENELNRMYGVSRMTARQVLAQLVNEDLLFRVQGKGTFVAHRKISTRSPAYMGIREQLEGMGYAVQTKILKEGIVPADGRVAEALRLMPGEDVYEIRRIRLLPDDEPISIHTSYVPAALAPGLGAADLASRQLCVVLESEYGLRMGHIDETLESTLPSAAAASELGIKRSTPLLLLSHQISDPSGKLFEYSRILFRGDKIRLQFHYDL</sequence>
<dbReference type="PANTHER" id="PTHR44846:SF1">
    <property type="entry name" value="MANNOSYL-D-GLYCERATE TRANSPORT_METABOLISM SYSTEM REPRESSOR MNGR-RELATED"/>
    <property type="match status" value="1"/>
</dbReference>
<protein>
    <submittedName>
        <fullName evidence="5">GntR family transcriptional regulator</fullName>
    </submittedName>
</protein>
<dbReference type="Pfam" id="PF00392">
    <property type="entry name" value="GntR"/>
    <property type="match status" value="1"/>
</dbReference>
<evidence type="ECO:0000313" key="6">
    <source>
        <dbReference type="Proteomes" id="UP001596356"/>
    </source>
</evidence>
<dbReference type="InterPro" id="IPR036390">
    <property type="entry name" value="WH_DNA-bd_sf"/>
</dbReference>
<dbReference type="RefSeq" id="WP_377822309.1">
    <property type="nucleotide sequence ID" value="NZ_JBHSWJ010000002.1"/>
</dbReference>
<evidence type="ECO:0000259" key="4">
    <source>
        <dbReference type="PROSITE" id="PS50949"/>
    </source>
</evidence>
<gene>
    <name evidence="5" type="ORF">ACFQBT_09750</name>
</gene>
<feature type="domain" description="HTH gntR-type" evidence="4">
    <location>
        <begin position="25"/>
        <end position="93"/>
    </location>
</feature>
<evidence type="ECO:0000256" key="1">
    <source>
        <dbReference type="ARBA" id="ARBA00023015"/>
    </source>
</evidence>
<name>A0ABW2ATU8_9MICO</name>
<comment type="caution">
    <text evidence="5">The sequence shown here is derived from an EMBL/GenBank/DDBJ whole genome shotgun (WGS) entry which is preliminary data.</text>
</comment>
<dbReference type="SUPFAM" id="SSF64288">
    <property type="entry name" value="Chorismate lyase-like"/>
    <property type="match status" value="1"/>
</dbReference>
<dbReference type="SUPFAM" id="SSF46785">
    <property type="entry name" value="Winged helix' DNA-binding domain"/>
    <property type="match status" value="1"/>
</dbReference>
<keyword evidence="1" id="KW-0805">Transcription regulation</keyword>
<dbReference type="EMBL" id="JBHSWJ010000002">
    <property type="protein sequence ID" value="MFC6714078.1"/>
    <property type="molecule type" value="Genomic_DNA"/>
</dbReference>
<reference evidence="6" key="1">
    <citation type="journal article" date="2019" name="Int. J. Syst. Evol. Microbiol.">
        <title>The Global Catalogue of Microorganisms (GCM) 10K type strain sequencing project: providing services to taxonomists for standard genome sequencing and annotation.</title>
        <authorList>
            <consortium name="The Broad Institute Genomics Platform"/>
            <consortium name="The Broad Institute Genome Sequencing Center for Infectious Disease"/>
            <person name="Wu L."/>
            <person name="Ma J."/>
        </authorList>
    </citation>
    <scope>NUCLEOTIDE SEQUENCE [LARGE SCALE GENOMIC DNA]</scope>
    <source>
        <strain evidence="6">NBRC 106593</strain>
    </source>
</reference>
<dbReference type="PROSITE" id="PS50949">
    <property type="entry name" value="HTH_GNTR"/>
    <property type="match status" value="1"/>
</dbReference>
<keyword evidence="2" id="KW-0238">DNA-binding</keyword>
<evidence type="ECO:0000313" key="5">
    <source>
        <dbReference type="EMBL" id="MFC6714078.1"/>
    </source>
</evidence>